<evidence type="ECO:0000313" key="4">
    <source>
        <dbReference type="EMBL" id="CAL4802879.1"/>
    </source>
</evidence>
<dbReference type="AlphaFoldDB" id="A0A9P1GLI4"/>
<evidence type="ECO:0000313" key="5">
    <source>
        <dbReference type="Proteomes" id="UP001152797"/>
    </source>
</evidence>
<keyword evidence="1" id="KW-1133">Transmembrane helix</keyword>
<evidence type="ECO:0000313" key="2">
    <source>
        <dbReference type="EMBL" id="CAI4015567.1"/>
    </source>
</evidence>
<comment type="caution">
    <text evidence="2">The sequence shown here is derived from an EMBL/GenBank/DDBJ whole genome shotgun (WGS) entry which is preliminary data.</text>
</comment>
<keyword evidence="4" id="KW-0378">Hydrolase</keyword>
<gene>
    <name evidence="2" type="ORF">C1SCF055_LOCUS40389</name>
</gene>
<feature type="transmembrane region" description="Helical" evidence="1">
    <location>
        <begin position="105"/>
        <end position="123"/>
    </location>
</feature>
<reference evidence="3" key="2">
    <citation type="submission" date="2024-04" db="EMBL/GenBank/DDBJ databases">
        <authorList>
            <person name="Chen Y."/>
            <person name="Shah S."/>
            <person name="Dougan E. K."/>
            <person name="Thang M."/>
            <person name="Chan C."/>
        </authorList>
    </citation>
    <scope>NUCLEOTIDE SEQUENCE [LARGE SCALE GENOMIC DNA]</scope>
</reference>
<dbReference type="GO" id="GO:0016787">
    <property type="term" value="F:hydrolase activity"/>
    <property type="evidence" value="ECO:0007669"/>
    <property type="project" value="UniProtKB-KW"/>
</dbReference>
<feature type="transmembrane region" description="Helical" evidence="1">
    <location>
        <begin position="135"/>
        <end position="153"/>
    </location>
</feature>
<dbReference type="EMBL" id="CAMXCT020006537">
    <property type="protein sequence ID" value="CAL1168942.1"/>
    <property type="molecule type" value="Genomic_DNA"/>
</dbReference>
<keyword evidence="1" id="KW-0812">Transmembrane</keyword>
<dbReference type="OrthoDB" id="492909at2759"/>
<organism evidence="2">
    <name type="scientific">Cladocopium goreaui</name>
    <dbReference type="NCBI Taxonomy" id="2562237"/>
    <lineage>
        <taxon>Eukaryota</taxon>
        <taxon>Sar</taxon>
        <taxon>Alveolata</taxon>
        <taxon>Dinophyceae</taxon>
        <taxon>Suessiales</taxon>
        <taxon>Symbiodiniaceae</taxon>
        <taxon>Cladocopium</taxon>
    </lineage>
</organism>
<protein>
    <submittedName>
        <fullName evidence="4">Nudix hydrolase 8</fullName>
    </submittedName>
</protein>
<keyword evidence="1" id="KW-0472">Membrane</keyword>
<evidence type="ECO:0000313" key="3">
    <source>
        <dbReference type="EMBL" id="CAL1168942.1"/>
    </source>
</evidence>
<dbReference type="EMBL" id="CAMXCT010006537">
    <property type="protein sequence ID" value="CAI4015567.1"/>
    <property type="molecule type" value="Genomic_DNA"/>
</dbReference>
<reference evidence="2" key="1">
    <citation type="submission" date="2022-10" db="EMBL/GenBank/DDBJ databases">
        <authorList>
            <person name="Chen Y."/>
            <person name="Dougan E. K."/>
            <person name="Chan C."/>
            <person name="Rhodes N."/>
            <person name="Thang M."/>
        </authorList>
    </citation>
    <scope>NUCLEOTIDE SEQUENCE</scope>
</reference>
<feature type="transmembrane region" description="Helical" evidence="1">
    <location>
        <begin position="75"/>
        <end position="93"/>
    </location>
</feature>
<evidence type="ECO:0000256" key="1">
    <source>
        <dbReference type="SAM" id="Phobius"/>
    </source>
</evidence>
<feature type="transmembrane region" description="Helical" evidence="1">
    <location>
        <begin position="12"/>
        <end position="30"/>
    </location>
</feature>
<dbReference type="EMBL" id="CAMXCT030006537">
    <property type="protein sequence ID" value="CAL4802879.1"/>
    <property type="molecule type" value="Genomic_DNA"/>
</dbReference>
<feature type="transmembrane region" description="Helical" evidence="1">
    <location>
        <begin position="173"/>
        <end position="196"/>
    </location>
</feature>
<dbReference type="Proteomes" id="UP001152797">
    <property type="component" value="Unassembled WGS sequence"/>
</dbReference>
<keyword evidence="5" id="KW-1185">Reference proteome</keyword>
<accession>A0A9P1GLI4</accession>
<sequence length="602" mass="67381">MELETDENDALYVTAAVILGISILGFLCHVPRCVRGIWKRLSLVKWNCFCPSVRDECLSEQICQQKTALSQKFSWYARLWSTSWTAWIVVNYWTKRNQLLMNASGHWFVVIFLALMLLPTHFPRVLRRFHFSLDVNYITCQLFVAMILSPWTFQPGAIEELVVAGTAFVMCSLPSAAFALNSVVVVTCQTFIWLLVACRAWTEEAMQYPILLTLFGFWHIPIALLVFQLTDTLMLQEAESKIRERDSRIQMNAADALLQLTCDAVLELDTELRLVEDNPNLTTMLLGRPGASLKGRKFSDFISSRDQRRATELLQQDARAIAFHTRLVDSYSSKFRTEVFQVKYTKMNGQKCHLLGLRDFTDVKPLAGDTATDAIRDSVAQAPVQPPLPAPLPGPAPPAQSALALAALPGLRRGWSHSSDASNNSYDMIPISEHSADSWAPEEQQRTLNSGIVENRVKLSHKEAFLEINLDKEVISAASAPFAALSGQSLTAVFATDFSCHLFHRMCSDARTALERADKGERGERGDSRHMLARFANLPDQVVAFHKMPLFVSGTLVEASGIMKACATFEGHLRVQMCFVADSSKWRGDVCKACKCSSQWSL</sequence>
<feature type="transmembrane region" description="Helical" evidence="1">
    <location>
        <begin position="208"/>
        <end position="227"/>
    </location>
</feature>
<proteinExistence type="predicted"/>
<name>A0A9P1GLI4_9DINO</name>